<feature type="transmembrane region" description="Helical" evidence="1">
    <location>
        <begin position="104"/>
        <end position="121"/>
    </location>
</feature>
<feature type="transmembrane region" description="Helical" evidence="1">
    <location>
        <begin position="429"/>
        <end position="449"/>
    </location>
</feature>
<protein>
    <submittedName>
        <fullName evidence="2">Uncharacterized protein</fullName>
    </submittedName>
</protein>
<feature type="transmembrane region" description="Helical" evidence="1">
    <location>
        <begin position="470"/>
        <end position="489"/>
    </location>
</feature>
<feature type="transmembrane region" description="Helical" evidence="1">
    <location>
        <begin position="165"/>
        <end position="183"/>
    </location>
</feature>
<dbReference type="GO" id="GO:0016788">
    <property type="term" value="F:hydrolase activity, acting on ester bonds"/>
    <property type="evidence" value="ECO:0007669"/>
    <property type="project" value="UniProtKB-ARBA"/>
</dbReference>
<accession>K6ZF83</accession>
<keyword evidence="1" id="KW-1133">Transmembrane helix</keyword>
<dbReference type="SUPFAM" id="SSF52266">
    <property type="entry name" value="SGNH hydrolase"/>
    <property type="match status" value="1"/>
</dbReference>
<dbReference type="STRING" id="493475.GARC_5135"/>
<gene>
    <name evidence="2" type="ORF">GARC_5135</name>
</gene>
<dbReference type="AlphaFoldDB" id="K6ZF83"/>
<dbReference type="eggNOG" id="COG1696">
    <property type="taxonomic scope" value="Bacteria"/>
</dbReference>
<feature type="transmembrane region" description="Helical" evidence="1">
    <location>
        <begin position="347"/>
        <end position="368"/>
    </location>
</feature>
<keyword evidence="1" id="KW-0472">Membrane</keyword>
<dbReference type="InterPro" id="IPR036514">
    <property type="entry name" value="SGNH_hydro_sf"/>
</dbReference>
<dbReference type="RefSeq" id="WP_007625652.1">
    <property type="nucleotide sequence ID" value="NZ_BAEO01000067.1"/>
</dbReference>
<dbReference type="EMBL" id="BAEO01000067">
    <property type="protein sequence ID" value="GAC22070.1"/>
    <property type="molecule type" value="Genomic_DNA"/>
</dbReference>
<feature type="transmembrane region" description="Helical" evidence="1">
    <location>
        <begin position="207"/>
        <end position="225"/>
    </location>
</feature>
<comment type="caution">
    <text evidence="2">The sequence shown here is derived from an EMBL/GenBank/DDBJ whole genome shotgun (WGS) entry which is preliminary data.</text>
</comment>
<feature type="transmembrane region" description="Helical" evidence="1">
    <location>
        <begin position="64"/>
        <end position="97"/>
    </location>
</feature>
<sequence length="834" mass="95873">MEKATSIALQPIKWLKYIFLVVQLAFIVFIVHRYAIENNAFFTIMIFISVGFMVHYFIPIQHRMFSFGLLSMAGTAVIMGWESSLWIFSIVAVILLICRSGLKFSYKVGLILAGSGVLAVFRADIMPFYGPEAIWPILGSMLMFRLITFMYDLKHAKKIPTFGQSVAYFFMLPNVVFPLFPVVDFTNFTRSHYNGERHKIYQVGVDWITRGIIHLLIYRIVYYYMAISPSDVASPSDLMQYLSSNFLLYLRVSGLFHIIVGCLHLFGFNLQETHHLYYLSASFTDFWRRINIYWKDFMMKVFYYPIFFRLKSLGMTKAIVISTIIVFFLTLAFHSYQWFWLRGQFPIIWQDAVFWGILGCLVIINSLWELKKGKGQNLAAKVWSVKSSVIYSTKVLLTFTCICTLWSLWSAESWLGWLSMFKVLGQLTYSEIFFALAIFAGYLICGYLLQIWTRKRIAGGNYKGATDRRPYTTVCLLVLMSVMSIGEVYTKFGPDIANTIATMRAGKLSKLDTQALEKGYYEELVRVNRFNSQLWEVYMKKPAEWLQNPGADLKYYTGDFMQYELLKSTSSSTQYGLMTTNQWGMRDQEYPLTAKPNTLRIILLGASIETGWGVEDDETFEGMLESELNQLLSKGSKNTIEILNLSAPGYKPLQQLPVLEKAQKFHPNMIYYAASGREMMRAASFLQESVKNAVDIPYPGLRDIVSKANITADMDATVMEKALMPYREELLAWLYNELAIKAKNMRCKLVWFLVPGVEGGDWETTAEQSTELARQAGFEILNLHNVYQGYTVNDIALAEWDKHPNKLGHRLLMDGLFKEITGSPERYLGMKISD</sequence>
<keyword evidence="1" id="KW-0812">Transmembrane</keyword>
<feature type="transmembrane region" description="Helical" evidence="1">
    <location>
        <begin position="39"/>
        <end position="58"/>
    </location>
</feature>
<name>K6ZF83_9ALTE</name>
<proteinExistence type="predicted"/>
<dbReference type="Gene3D" id="3.40.50.1110">
    <property type="entry name" value="SGNH hydrolase"/>
    <property type="match status" value="1"/>
</dbReference>
<feature type="transmembrane region" description="Helical" evidence="1">
    <location>
        <begin position="318"/>
        <end position="341"/>
    </location>
</feature>
<dbReference type="OrthoDB" id="8477981at2"/>
<organism evidence="2 3">
    <name type="scientific">Paraglaciecola arctica BSs20135</name>
    <dbReference type="NCBI Taxonomy" id="493475"/>
    <lineage>
        <taxon>Bacteria</taxon>
        <taxon>Pseudomonadati</taxon>
        <taxon>Pseudomonadota</taxon>
        <taxon>Gammaproteobacteria</taxon>
        <taxon>Alteromonadales</taxon>
        <taxon>Alteromonadaceae</taxon>
        <taxon>Paraglaciecola</taxon>
    </lineage>
</organism>
<dbReference type="Proteomes" id="UP000006327">
    <property type="component" value="Unassembled WGS sequence"/>
</dbReference>
<evidence type="ECO:0000256" key="1">
    <source>
        <dbReference type="SAM" id="Phobius"/>
    </source>
</evidence>
<evidence type="ECO:0000313" key="3">
    <source>
        <dbReference type="Proteomes" id="UP000006327"/>
    </source>
</evidence>
<keyword evidence="3" id="KW-1185">Reference proteome</keyword>
<reference evidence="2 3" key="1">
    <citation type="journal article" date="2017" name="Antonie Van Leeuwenhoek">
        <title>Rhizobium rhizosphaerae sp. nov., a novel species isolated from rice rhizosphere.</title>
        <authorList>
            <person name="Zhao J.J."/>
            <person name="Zhang J."/>
            <person name="Zhang R.J."/>
            <person name="Zhang C.W."/>
            <person name="Yin H.Q."/>
            <person name="Zhang X.X."/>
        </authorList>
    </citation>
    <scope>NUCLEOTIDE SEQUENCE [LARGE SCALE GENOMIC DNA]</scope>
    <source>
        <strain evidence="2 3">BSs20135</strain>
    </source>
</reference>
<evidence type="ECO:0000313" key="2">
    <source>
        <dbReference type="EMBL" id="GAC22070.1"/>
    </source>
</evidence>
<feature type="transmembrane region" description="Helical" evidence="1">
    <location>
        <begin position="14"/>
        <end position="32"/>
    </location>
</feature>
<feature type="transmembrane region" description="Helical" evidence="1">
    <location>
        <begin position="389"/>
        <end position="409"/>
    </location>
</feature>
<feature type="transmembrane region" description="Helical" evidence="1">
    <location>
        <begin position="246"/>
        <end position="266"/>
    </location>
</feature>